<dbReference type="Proteomes" id="UP001152795">
    <property type="component" value="Unassembled WGS sequence"/>
</dbReference>
<accession>A0A6S7IZ02</accession>
<evidence type="ECO:0000313" key="1">
    <source>
        <dbReference type="EMBL" id="CAB4022580.1"/>
    </source>
</evidence>
<dbReference type="EMBL" id="CACRXK020012042">
    <property type="protein sequence ID" value="CAB4022580.1"/>
    <property type="molecule type" value="Genomic_DNA"/>
</dbReference>
<reference evidence="1" key="1">
    <citation type="submission" date="2020-04" db="EMBL/GenBank/DDBJ databases">
        <authorList>
            <person name="Alioto T."/>
            <person name="Alioto T."/>
            <person name="Gomez Garrido J."/>
        </authorList>
    </citation>
    <scope>NUCLEOTIDE SEQUENCE</scope>
    <source>
        <strain evidence="1">A484AB</strain>
    </source>
</reference>
<gene>
    <name evidence="1" type="ORF">PACLA_8A068325</name>
</gene>
<evidence type="ECO:0000313" key="2">
    <source>
        <dbReference type="Proteomes" id="UP001152795"/>
    </source>
</evidence>
<feature type="non-terminal residue" evidence="1">
    <location>
        <position position="1"/>
    </location>
</feature>
<name>A0A6S7IZ02_PARCT</name>
<dbReference type="AlphaFoldDB" id="A0A6S7IZ02"/>
<protein>
    <submittedName>
        <fullName evidence="1">Uncharacterized protein</fullName>
    </submittedName>
</protein>
<proteinExistence type="predicted"/>
<keyword evidence="2" id="KW-1185">Reference proteome</keyword>
<sequence length="114" mass="12215">DLEYVIPVDVGSAPDVPGYVIPIDGGTAPDEIGYTNPVVVGSAPDELSYVIPVDGGTATREEVQMSQSSDYTELDRISQVESEATNADGYQKLLKRDSGYVIPAEPEPIYQHVS</sequence>
<organism evidence="1 2">
    <name type="scientific">Paramuricea clavata</name>
    <name type="common">Red gorgonian</name>
    <name type="synonym">Violescent sea-whip</name>
    <dbReference type="NCBI Taxonomy" id="317549"/>
    <lineage>
        <taxon>Eukaryota</taxon>
        <taxon>Metazoa</taxon>
        <taxon>Cnidaria</taxon>
        <taxon>Anthozoa</taxon>
        <taxon>Octocorallia</taxon>
        <taxon>Malacalcyonacea</taxon>
        <taxon>Plexauridae</taxon>
        <taxon>Paramuricea</taxon>
    </lineage>
</organism>
<comment type="caution">
    <text evidence="1">The sequence shown here is derived from an EMBL/GenBank/DDBJ whole genome shotgun (WGS) entry which is preliminary data.</text>
</comment>